<evidence type="ECO:0000256" key="5">
    <source>
        <dbReference type="ARBA" id="ARBA00023244"/>
    </source>
</evidence>
<comment type="similarity">
    <text evidence="2 9">Belongs to the uroporphyrinogen-III synthase family.</text>
</comment>
<dbReference type="PANTHER" id="PTHR38042:SF1">
    <property type="entry name" value="UROPORPHYRINOGEN-III SYNTHASE, CHLOROPLASTIC"/>
    <property type="match status" value="1"/>
</dbReference>
<name>A0A510V9X6_9CELL</name>
<comment type="caution">
    <text evidence="11">The sequence shown here is derived from an EMBL/GenBank/DDBJ whole genome shotgun (WGS) entry which is preliminary data.</text>
</comment>
<evidence type="ECO:0000256" key="2">
    <source>
        <dbReference type="ARBA" id="ARBA00008133"/>
    </source>
</evidence>
<dbReference type="GO" id="GO:0004852">
    <property type="term" value="F:uroporphyrinogen-III synthase activity"/>
    <property type="evidence" value="ECO:0007669"/>
    <property type="project" value="UniProtKB-UniRule"/>
</dbReference>
<keyword evidence="4 9" id="KW-0456">Lyase</keyword>
<dbReference type="InterPro" id="IPR003754">
    <property type="entry name" value="4pyrrol_synth_uPrphyn_synth"/>
</dbReference>
<evidence type="ECO:0000256" key="7">
    <source>
        <dbReference type="ARBA" id="ARBA00040167"/>
    </source>
</evidence>
<organism evidence="11 12">
    <name type="scientific">Cellulomonas xylanilytica</name>
    <dbReference type="NCBI Taxonomy" id="233583"/>
    <lineage>
        <taxon>Bacteria</taxon>
        <taxon>Bacillati</taxon>
        <taxon>Actinomycetota</taxon>
        <taxon>Actinomycetes</taxon>
        <taxon>Micrococcales</taxon>
        <taxon>Cellulomonadaceae</taxon>
        <taxon>Cellulomonas</taxon>
    </lineage>
</organism>
<reference evidence="11 12" key="1">
    <citation type="submission" date="2019-07" db="EMBL/GenBank/DDBJ databases">
        <title>Whole genome shotgun sequence of Cellulomonas xylanilytica NBRC 101102.</title>
        <authorList>
            <person name="Hosoyama A."/>
            <person name="Uohara A."/>
            <person name="Ohji S."/>
            <person name="Ichikawa N."/>
        </authorList>
    </citation>
    <scope>NUCLEOTIDE SEQUENCE [LARGE SCALE GENOMIC DNA]</scope>
    <source>
        <strain evidence="11 12">NBRC 101102</strain>
    </source>
</reference>
<dbReference type="Proteomes" id="UP000321118">
    <property type="component" value="Unassembled WGS sequence"/>
</dbReference>
<evidence type="ECO:0000256" key="4">
    <source>
        <dbReference type="ARBA" id="ARBA00023239"/>
    </source>
</evidence>
<comment type="function">
    <text evidence="6 9">Catalyzes cyclization of the linear tetrapyrrole, hydroxymethylbilane, to the macrocyclic uroporphyrinogen III.</text>
</comment>
<evidence type="ECO:0000313" key="12">
    <source>
        <dbReference type="Proteomes" id="UP000321118"/>
    </source>
</evidence>
<evidence type="ECO:0000256" key="6">
    <source>
        <dbReference type="ARBA" id="ARBA00037589"/>
    </source>
</evidence>
<dbReference type="PANTHER" id="PTHR38042">
    <property type="entry name" value="UROPORPHYRINOGEN-III SYNTHASE, CHLOROPLASTIC"/>
    <property type="match status" value="1"/>
</dbReference>
<dbReference type="CDD" id="cd06578">
    <property type="entry name" value="HemD"/>
    <property type="match status" value="1"/>
</dbReference>
<evidence type="ECO:0000256" key="1">
    <source>
        <dbReference type="ARBA" id="ARBA00004772"/>
    </source>
</evidence>
<dbReference type="InterPro" id="IPR036108">
    <property type="entry name" value="4pyrrol_syn_uPrphyn_synt_sf"/>
</dbReference>
<evidence type="ECO:0000256" key="9">
    <source>
        <dbReference type="RuleBase" id="RU366031"/>
    </source>
</evidence>
<accession>A0A510V9X6</accession>
<dbReference type="EC" id="4.2.1.75" evidence="3 9"/>
<dbReference type="AlphaFoldDB" id="A0A510V9X6"/>
<comment type="catalytic activity">
    <reaction evidence="8 9">
        <text>hydroxymethylbilane = uroporphyrinogen III + H2O</text>
        <dbReference type="Rhea" id="RHEA:18965"/>
        <dbReference type="ChEBI" id="CHEBI:15377"/>
        <dbReference type="ChEBI" id="CHEBI:57308"/>
        <dbReference type="ChEBI" id="CHEBI:57845"/>
        <dbReference type="EC" id="4.2.1.75"/>
    </reaction>
</comment>
<dbReference type="EMBL" id="BJUB01000007">
    <property type="protein sequence ID" value="GEK21965.1"/>
    <property type="molecule type" value="Genomic_DNA"/>
</dbReference>
<gene>
    <name evidence="11" type="ORF">CXY01_24850</name>
</gene>
<comment type="pathway">
    <text evidence="1 9">Porphyrin-containing compound metabolism; protoporphyrin-IX biosynthesis; coproporphyrinogen-III from 5-aminolevulinate: step 3/4.</text>
</comment>
<dbReference type="OrthoDB" id="9815856at2"/>
<dbReference type="RefSeq" id="WP_146927751.1">
    <property type="nucleotide sequence ID" value="NZ_BJUB01000007.1"/>
</dbReference>
<sequence length="275" mass="28093">MTAPPVLPLSGWRVLVPRPSAGRSPAVVALAAAGAEAVVVPLIETVPPEDPTELDDALLALESGWFGWLVVTSAAAVPVLVDRAQESAGSLPQLLADGHVRVAAIGPGTARALEEVGVEPDLVPRGRSTSRGLVEAFPAPTGPARVLFPRGDLAATTVVDGLQERGWDVADVVAYRTVSAAPPPPDVREAWTDGTIRAALLTSASTVRELASQLGSPPTSTLMIGIGPSTAAEAARLGLPLAGIATEQTMLGMVDALTRAVATVLPAPIPSPEEH</sequence>
<dbReference type="SUPFAM" id="SSF69618">
    <property type="entry name" value="HemD-like"/>
    <property type="match status" value="1"/>
</dbReference>
<dbReference type="GO" id="GO:0006780">
    <property type="term" value="P:uroporphyrinogen III biosynthetic process"/>
    <property type="evidence" value="ECO:0007669"/>
    <property type="project" value="UniProtKB-UniRule"/>
</dbReference>
<feature type="domain" description="Tetrapyrrole biosynthesis uroporphyrinogen III synthase" evidence="10">
    <location>
        <begin position="28"/>
        <end position="254"/>
    </location>
</feature>
<evidence type="ECO:0000256" key="8">
    <source>
        <dbReference type="ARBA" id="ARBA00048617"/>
    </source>
</evidence>
<dbReference type="InterPro" id="IPR039793">
    <property type="entry name" value="UROS/Hem4"/>
</dbReference>
<protein>
    <recommendedName>
        <fullName evidence="7 9">Uroporphyrinogen-III synthase</fullName>
        <ecNumber evidence="3 9">4.2.1.75</ecNumber>
    </recommendedName>
</protein>
<keyword evidence="5 9" id="KW-0627">Porphyrin biosynthesis</keyword>
<proteinExistence type="inferred from homology"/>
<dbReference type="Pfam" id="PF02602">
    <property type="entry name" value="HEM4"/>
    <property type="match status" value="1"/>
</dbReference>
<evidence type="ECO:0000313" key="11">
    <source>
        <dbReference type="EMBL" id="GEK21965.1"/>
    </source>
</evidence>
<dbReference type="Gene3D" id="3.40.50.10090">
    <property type="match status" value="2"/>
</dbReference>
<dbReference type="GO" id="GO:0006782">
    <property type="term" value="P:protoporphyrinogen IX biosynthetic process"/>
    <property type="evidence" value="ECO:0007669"/>
    <property type="project" value="UniProtKB-UniRule"/>
</dbReference>
<evidence type="ECO:0000256" key="3">
    <source>
        <dbReference type="ARBA" id="ARBA00013109"/>
    </source>
</evidence>
<keyword evidence="12" id="KW-1185">Reference proteome</keyword>
<evidence type="ECO:0000259" key="10">
    <source>
        <dbReference type="Pfam" id="PF02602"/>
    </source>
</evidence>